<sequence>MLVTSTISNQDDLAVDILANQPLLNIYTQICLCYPVADASSYPAIIDRLTRGLERLSASFPWVAGQIVNEGASEGNTGVFKIKPLVRVPCLVVKDLRDDPSMPTMGALRQAGFPSSMLDESVVAPRMTVPLPGETNDWDPVLIVQATFTTGGLLLTFVGHHMAMDMTGQGHLMRLLSKACRNEPFSEQELASGNFARHNLIPLLEDSYQPGPEVARQIMKPLPAQTACNDTSDERGPPPPECTWALFKFSPSNLAELKSLCTKTATSGFVSTDDALCASIWQAVARARLPRLDSAAESTFGRAVDVRRYLDVPQTYPGLFQNMTYNSFTLQKLVEEPLGVIASRLRSSLDPEALAYHTRALATCFARTPDKSVFSFGASIDPSRDLMLSSWAKVNCYELDFNLGLGTPECVRRPRFLPVEGLMYLLPKALDGEIALMACLRDEDLERLKADKEFARYGKYIG</sequence>
<proteinExistence type="predicted"/>
<gene>
    <name evidence="5" type="ORF">Aud_008376</name>
    <name evidence="4" type="ORF">IFM46972_07382</name>
</gene>
<dbReference type="Proteomes" id="UP000036893">
    <property type="component" value="Unassembled WGS sequence"/>
</dbReference>
<dbReference type="InterPro" id="IPR054710">
    <property type="entry name" value="Tri101-like_N"/>
</dbReference>
<organism evidence="4 6">
    <name type="scientific">Aspergillus udagawae</name>
    <dbReference type="NCBI Taxonomy" id="91492"/>
    <lineage>
        <taxon>Eukaryota</taxon>
        <taxon>Fungi</taxon>
        <taxon>Dikarya</taxon>
        <taxon>Ascomycota</taxon>
        <taxon>Pezizomycotina</taxon>
        <taxon>Eurotiomycetes</taxon>
        <taxon>Eurotiomycetidae</taxon>
        <taxon>Eurotiales</taxon>
        <taxon>Aspergillaceae</taxon>
        <taxon>Aspergillus</taxon>
        <taxon>Aspergillus subgen. Fumigati</taxon>
    </lineage>
</organism>
<dbReference type="Proteomes" id="UP000465221">
    <property type="component" value="Unassembled WGS sequence"/>
</dbReference>
<accession>A0A8H3P5W6</accession>
<evidence type="ECO:0000259" key="3">
    <source>
        <dbReference type="Pfam" id="PF22664"/>
    </source>
</evidence>
<dbReference type="GeneID" id="66995853"/>
<dbReference type="Pfam" id="PF22664">
    <property type="entry name" value="TRI-like_N"/>
    <property type="match status" value="1"/>
</dbReference>
<evidence type="ECO:0000313" key="4">
    <source>
        <dbReference type="EMBL" id="GFF43960.1"/>
    </source>
</evidence>
<dbReference type="InterPro" id="IPR051283">
    <property type="entry name" value="Sec_Metabolite_Acyltrans"/>
</dbReference>
<name>A0A8H3P5W6_9EURO</name>
<dbReference type="Gene3D" id="3.30.559.10">
    <property type="entry name" value="Chloramphenicol acetyltransferase-like domain"/>
    <property type="match status" value="2"/>
</dbReference>
<keyword evidence="1 4" id="KW-0808">Transferase</keyword>
<dbReference type="GO" id="GO:0016746">
    <property type="term" value="F:acyltransferase activity"/>
    <property type="evidence" value="ECO:0007669"/>
    <property type="project" value="UniProtKB-KW"/>
</dbReference>
<comment type="caution">
    <text evidence="4">The sequence shown here is derived from an EMBL/GenBank/DDBJ whole genome shotgun (WGS) entry which is preliminary data.</text>
</comment>
<keyword evidence="2" id="KW-0012">Acyltransferase</keyword>
<evidence type="ECO:0000256" key="1">
    <source>
        <dbReference type="ARBA" id="ARBA00022679"/>
    </source>
</evidence>
<evidence type="ECO:0000256" key="2">
    <source>
        <dbReference type="ARBA" id="ARBA00023315"/>
    </source>
</evidence>
<evidence type="ECO:0000313" key="5">
    <source>
        <dbReference type="EMBL" id="GIC91922.1"/>
    </source>
</evidence>
<dbReference type="EMBL" id="BLKC01000056">
    <property type="protein sequence ID" value="GFF43960.1"/>
    <property type="molecule type" value="Genomic_DNA"/>
</dbReference>
<reference evidence="5" key="3">
    <citation type="submission" date="2021-01" db="EMBL/GenBank/DDBJ databases">
        <title>Pan-genome distribution and transcriptional activeness of fungal secondary metabolism genes in Aspergillus section Fumigati.</title>
        <authorList>
            <person name="Takahashi H."/>
            <person name="Umemura M."/>
            <person name="Ninomiya A."/>
            <person name="Kusuya Y."/>
            <person name="Urayama S."/>
            <person name="Shimizu M."/>
            <person name="Watanabe A."/>
            <person name="Kamei K."/>
            <person name="Yaguchi T."/>
            <person name="Hagiwara D."/>
        </authorList>
    </citation>
    <scope>NUCLEOTIDE SEQUENCE</scope>
    <source>
        <strain evidence="5">IFM 46973</strain>
    </source>
</reference>
<dbReference type="InterPro" id="IPR023213">
    <property type="entry name" value="CAT-like_dom_sf"/>
</dbReference>
<reference evidence="5" key="1">
    <citation type="journal article" date="2015" name="Genome Announc.">
        <title>Draft Genome Sequence of the Pathogenic Filamentous Fungus Aspergillus udagawae Strain IFM 46973T.</title>
        <authorList>
            <person name="Kusuya Y."/>
            <person name="Takahashi-Nakaguchi A."/>
            <person name="Takahashi H."/>
            <person name="Yaguchi T."/>
        </authorList>
    </citation>
    <scope>NUCLEOTIDE SEQUENCE</scope>
    <source>
        <strain evidence="5">IFM 46973</strain>
    </source>
</reference>
<feature type="domain" description="Trichothecene 3-O-acetyltransferase-like N-terminal" evidence="3">
    <location>
        <begin position="26"/>
        <end position="180"/>
    </location>
</feature>
<dbReference type="PANTHER" id="PTHR31896">
    <property type="entry name" value="FAMILY REGULATORY PROTEIN, PUTATIVE (AFU_ORTHOLOGUE AFUA_3G14730)-RELATED"/>
    <property type="match status" value="1"/>
</dbReference>
<protein>
    <submittedName>
        <fullName evidence="4">Trichothecene 3-O-acetyltransferase</fullName>
    </submittedName>
</protein>
<dbReference type="AlphaFoldDB" id="A0A8H3P5W6"/>
<reference evidence="4 6" key="2">
    <citation type="submission" date="2020-01" db="EMBL/GenBank/DDBJ databases">
        <title>Draft genome sequence of Aspergillus udagawae IFM 46972.</title>
        <authorList>
            <person name="Takahashi H."/>
            <person name="Yaguchi T."/>
        </authorList>
    </citation>
    <scope>NUCLEOTIDE SEQUENCE [LARGE SCALE GENOMIC DNA]</scope>
    <source>
        <strain evidence="4 6">IFM 46972</strain>
    </source>
</reference>
<evidence type="ECO:0000313" key="6">
    <source>
        <dbReference type="Proteomes" id="UP000465221"/>
    </source>
</evidence>
<dbReference type="EMBL" id="BBXM02000006">
    <property type="protein sequence ID" value="GIC91922.1"/>
    <property type="molecule type" value="Genomic_DNA"/>
</dbReference>
<dbReference type="RefSeq" id="XP_043149188.1">
    <property type="nucleotide sequence ID" value="XM_043293253.1"/>
</dbReference>
<dbReference type="PANTHER" id="PTHR31896:SF64">
    <property type="entry name" value="TRICHOTHECENE 3-O-ACETYLTRANSFERASE"/>
    <property type="match status" value="1"/>
</dbReference>